<protein>
    <submittedName>
        <fullName evidence="1">Uncharacterized protein</fullName>
    </submittedName>
</protein>
<comment type="caution">
    <text evidence="1">The sequence shown here is derived from an EMBL/GenBank/DDBJ whole genome shotgun (WGS) entry which is preliminary data.</text>
</comment>
<dbReference type="AlphaFoldDB" id="A0A0L6V3C6"/>
<dbReference type="EMBL" id="LAVV01007644">
    <property type="protein sequence ID" value="KNZ55254.1"/>
    <property type="molecule type" value="Genomic_DNA"/>
</dbReference>
<proteinExistence type="predicted"/>
<accession>A0A0L6V3C6</accession>
<name>A0A0L6V3C6_9BASI</name>
<dbReference type="VEuPathDB" id="FungiDB:VP01_2728g3"/>
<keyword evidence="2" id="KW-1185">Reference proteome</keyword>
<sequence>MCYSTKHLLIHLDARHSTNESSTFVESNANLLFKLRLSREGTSKFTQQNSARQLLPFLAAKSPSSTLTGQQSMQKRLQLPFPHRRNKYDTCNDGMVRSHPQEQEFPKKYPLHLFEEVSFGQFLNKIVSSKLTKCGVTIHMENPRKEDLLAKTMKSSRVSLFGLLSSNNIIVFFWFSCTCLQEDSSDMEFDDLDIMIHPVYLDPTDPNQHILLTSGNVNTWARALVSIFFDLLFCQSPTWPMGLMIIDLFAWQCLRTLGVGLISPPNLIKFLSRSKTQKGKSKEGSNLPANTLVELTKWLVAKNGGPSAFQGSSLPFSVNGGSPDSLYGYTSNSSIYPHTKFRKCTTPSSATTLTTSLQHWHHLQAQIKCGEIKSPPGSLWII</sequence>
<reference evidence="1 2" key="1">
    <citation type="submission" date="2015-08" db="EMBL/GenBank/DDBJ databases">
        <title>Next Generation Sequencing and Analysis of the Genome of Puccinia sorghi L Schw, the Causal Agent of Maize Common Rust.</title>
        <authorList>
            <person name="Rochi L."/>
            <person name="Burguener G."/>
            <person name="Darino M."/>
            <person name="Turjanski A."/>
            <person name="Kreff E."/>
            <person name="Dieguez M.J."/>
            <person name="Sacco F."/>
        </authorList>
    </citation>
    <scope>NUCLEOTIDE SEQUENCE [LARGE SCALE GENOMIC DNA]</scope>
    <source>
        <strain evidence="1 2">RO10H11247</strain>
    </source>
</reference>
<gene>
    <name evidence="1" type="ORF">VP01_2728g3</name>
</gene>
<dbReference type="Proteomes" id="UP000037035">
    <property type="component" value="Unassembled WGS sequence"/>
</dbReference>
<evidence type="ECO:0000313" key="1">
    <source>
        <dbReference type="EMBL" id="KNZ55254.1"/>
    </source>
</evidence>
<organism evidence="1 2">
    <name type="scientific">Puccinia sorghi</name>
    <dbReference type="NCBI Taxonomy" id="27349"/>
    <lineage>
        <taxon>Eukaryota</taxon>
        <taxon>Fungi</taxon>
        <taxon>Dikarya</taxon>
        <taxon>Basidiomycota</taxon>
        <taxon>Pucciniomycotina</taxon>
        <taxon>Pucciniomycetes</taxon>
        <taxon>Pucciniales</taxon>
        <taxon>Pucciniaceae</taxon>
        <taxon>Puccinia</taxon>
    </lineage>
</organism>
<evidence type="ECO:0000313" key="2">
    <source>
        <dbReference type="Proteomes" id="UP000037035"/>
    </source>
</evidence>